<dbReference type="OrthoDB" id="8160219at2"/>
<accession>A0A1H7HVT5</accession>
<name>A0A1H7HVT5_9HYPH</name>
<reference evidence="2" key="1">
    <citation type="submission" date="2016-10" db="EMBL/GenBank/DDBJ databases">
        <authorList>
            <person name="Varghese N."/>
            <person name="Submissions S."/>
        </authorList>
    </citation>
    <scope>NUCLEOTIDE SEQUENCE [LARGE SCALE GENOMIC DNA]</scope>
    <source>
        <strain evidence="2">LMG 26383,CCUG 61248,R- 45681</strain>
    </source>
</reference>
<keyword evidence="2" id="KW-1185">Reference proteome</keyword>
<dbReference type="EMBL" id="FOAN01000001">
    <property type="protein sequence ID" value="SEK54234.1"/>
    <property type="molecule type" value="Genomic_DNA"/>
</dbReference>
<evidence type="ECO:0000313" key="2">
    <source>
        <dbReference type="Proteomes" id="UP000199664"/>
    </source>
</evidence>
<dbReference type="Proteomes" id="UP000199664">
    <property type="component" value="Unassembled WGS sequence"/>
</dbReference>
<protein>
    <submittedName>
        <fullName evidence="1">Uncharacterized protein</fullName>
    </submittedName>
</protein>
<gene>
    <name evidence="1" type="ORF">SAMN04515666_101777</name>
</gene>
<evidence type="ECO:0000313" key="1">
    <source>
        <dbReference type="EMBL" id="SEK54234.1"/>
    </source>
</evidence>
<organism evidence="1 2">
    <name type="scientific">Bosea lupini</name>
    <dbReference type="NCBI Taxonomy" id="1036779"/>
    <lineage>
        <taxon>Bacteria</taxon>
        <taxon>Pseudomonadati</taxon>
        <taxon>Pseudomonadota</taxon>
        <taxon>Alphaproteobacteria</taxon>
        <taxon>Hyphomicrobiales</taxon>
        <taxon>Boseaceae</taxon>
        <taxon>Bosea</taxon>
    </lineage>
</organism>
<proteinExistence type="predicted"/>
<dbReference type="AlphaFoldDB" id="A0A1H7HVT5"/>
<dbReference type="RefSeq" id="WP_091829884.1">
    <property type="nucleotide sequence ID" value="NZ_FOAN01000001.1"/>
</dbReference>
<sequence length="141" mass="15276">MTSADQRDHLLALAQRCERTGRPDRNLDADIYEALGFTVRRKPTTLLAPRTPPGGIYQQGSLWKAIGRISAEIDVAVGVIRQKAPDWNWSLQSVATEEQTYEALVAGCSGQGALASLALCAALLKAFARGRSDQPPTQGER</sequence>